<keyword evidence="3" id="KW-1185">Reference proteome</keyword>
<evidence type="ECO:0000313" key="3">
    <source>
        <dbReference type="Proteomes" id="UP001157418"/>
    </source>
</evidence>
<feature type="compositionally biased region" description="Pro residues" evidence="1">
    <location>
        <begin position="240"/>
        <end position="253"/>
    </location>
</feature>
<evidence type="ECO:0000313" key="2">
    <source>
        <dbReference type="EMBL" id="CAH1437044.1"/>
    </source>
</evidence>
<sequence length="318" mass="35010">MVHILETDTTAQAAWNKLKSTFLNNKGSRAAALEQEFTSLTLGACSSMEFYCQKLKDLADQLGDVENPVTESRLVLQMVRGLPSEFDVVGAYINQSSPSFETARSMLQLEQHRQKARQNQTHTVLAASTSVDRSPQNEAVGQRNQGQPYNNYSGRGTGTRGRGFNGRGRGKIFRGRAGRGHQNWNQGNQWQQQGWNGSQSWYPPPSPYLSHGTNQSTNHWANHTYGPGQYSGPTTQQEPIGPPIQPSGPTPTPTPQFGGYSDCIPSDLAHTMQPVHLNSNDPAWYMDFGASTPLTSDQVCQIMGLVMLLTLPPLIHIL</sequence>
<proteinExistence type="predicted"/>
<feature type="compositionally biased region" description="Gly residues" evidence="1">
    <location>
        <begin position="155"/>
        <end position="167"/>
    </location>
</feature>
<dbReference type="Pfam" id="PF14223">
    <property type="entry name" value="Retrotran_gag_2"/>
    <property type="match status" value="1"/>
</dbReference>
<dbReference type="AlphaFoldDB" id="A0AAU9NGS8"/>
<dbReference type="PANTHER" id="PTHR47481:SF40">
    <property type="entry name" value="RETROTRANSPOSON GAG DOMAIN-CONTAINING PROTEIN"/>
    <property type="match status" value="1"/>
</dbReference>
<name>A0AAU9NGS8_9ASTR</name>
<feature type="region of interest" description="Disordered" evidence="1">
    <location>
        <begin position="130"/>
        <end position="169"/>
    </location>
</feature>
<accession>A0AAU9NGS8</accession>
<dbReference type="Proteomes" id="UP001157418">
    <property type="component" value="Unassembled WGS sequence"/>
</dbReference>
<feature type="compositionally biased region" description="Polar residues" evidence="1">
    <location>
        <begin position="130"/>
        <end position="153"/>
    </location>
</feature>
<evidence type="ECO:0000256" key="1">
    <source>
        <dbReference type="SAM" id="MobiDB-lite"/>
    </source>
</evidence>
<feature type="region of interest" description="Disordered" evidence="1">
    <location>
        <begin position="221"/>
        <end position="253"/>
    </location>
</feature>
<dbReference type="EMBL" id="CAKMRJ010004445">
    <property type="protein sequence ID" value="CAH1437044.1"/>
    <property type="molecule type" value="Genomic_DNA"/>
</dbReference>
<reference evidence="2 3" key="1">
    <citation type="submission" date="2022-01" db="EMBL/GenBank/DDBJ databases">
        <authorList>
            <person name="Xiong W."/>
            <person name="Schranz E."/>
        </authorList>
    </citation>
    <scope>NUCLEOTIDE SEQUENCE [LARGE SCALE GENOMIC DNA]</scope>
</reference>
<comment type="caution">
    <text evidence="2">The sequence shown here is derived from an EMBL/GenBank/DDBJ whole genome shotgun (WGS) entry which is preliminary data.</text>
</comment>
<dbReference type="PANTHER" id="PTHR47481">
    <property type="match status" value="1"/>
</dbReference>
<organism evidence="2 3">
    <name type="scientific">Lactuca virosa</name>
    <dbReference type="NCBI Taxonomy" id="75947"/>
    <lineage>
        <taxon>Eukaryota</taxon>
        <taxon>Viridiplantae</taxon>
        <taxon>Streptophyta</taxon>
        <taxon>Embryophyta</taxon>
        <taxon>Tracheophyta</taxon>
        <taxon>Spermatophyta</taxon>
        <taxon>Magnoliopsida</taxon>
        <taxon>eudicotyledons</taxon>
        <taxon>Gunneridae</taxon>
        <taxon>Pentapetalae</taxon>
        <taxon>asterids</taxon>
        <taxon>campanulids</taxon>
        <taxon>Asterales</taxon>
        <taxon>Asteraceae</taxon>
        <taxon>Cichorioideae</taxon>
        <taxon>Cichorieae</taxon>
        <taxon>Lactucinae</taxon>
        <taxon>Lactuca</taxon>
    </lineage>
</organism>
<gene>
    <name evidence="2" type="ORF">LVIROSA_LOCUS23388</name>
</gene>
<protein>
    <submittedName>
        <fullName evidence="2">Uncharacterized protein</fullName>
    </submittedName>
</protein>